<accession>A0A9N7TY52</accession>
<reference evidence="2" key="1">
    <citation type="submission" date="2020-03" db="EMBL/GenBank/DDBJ databases">
        <authorList>
            <person name="Weist P."/>
        </authorList>
    </citation>
    <scope>NUCLEOTIDE SEQUENCE</scope>
</reference>
<comment type="caution">
    <text evidence="2">The sequence shown here is derived from an EMBL/GenBank/DDBJ whole genome shotgun (WGS) entry which is preliminary data.</text>
</comment>
<feature type="region of interest" description="Disordered" evidence="1">
    <location>
        <begin position="1"/>
        <end position="40"/>
    </location>
</feature>
<proteinExistence type="predicted"/>
<keyword evidence="3" id="KW-1185">Reference proteome</keyword>
<dbReference type="AlphaFoldDB" id="A0A9N7TY52"/>
<evidence type="ECO:0000313" key="3">
    <source>
        <dbReference type="Proteomes" id="UP001153269"/>
    </source>
</evidence>
<evidence type="ECO:0000256" key="1">
    <source>
        <dbReference type="SAM" id="MobiDB-lite"/>
    </source>
</evidence>
<sequence length="100" mass="10653">MSACRPAHRGGALLPPPPQPVHLPSSKLPPLYSHMTEEPPEQLGSGILVSRAIVCPLSLSPVCLTATSTDSQHQLIIATVAVKETHFGSDRLMTPKTCSY</sequence>
<dbReference type="EMBL" id="CADEAL010000485">
    <property type="protein sequence ID" value="CAB1420848.1"/>
    <property type="molecule type" value="Genomic_DNA"/>
</dbReference>
<protein>
    <submittedName>
        <fullName evidence="2">Uncharacterized protein</fullName>
    </submittedName>
</protein>
<organism evidence="2 3">
    <name type="scientific">Pleuronectes platessa</name>
    <name type="common">European plaice</name>
    <dbReference type="NCBI Taxonomy" id="8262"/>
    <lineage>
        <taxon>Eukaryota</taxon>
        <taxon>Metazoa</taxon>
        <taxon>Chordata</taxon>
        <taxon>Craniata</taxon>
        <taxon>Vertebrata</taxon>
        <taxon>Euteleostomi</taxon>
        <taxon>Actinopterygii</taxon>
        <taxon>Neopterygii</taxon>
        <taxon>Teleostei</taxon>
        <taxon>Neoteleostei</taxon>
        <taxon>Acanthomorphata</taxon>
        <taxon>Carangaria</taxon>
        <taxon>Pleuronectiformes</taxon>
        <taxon>Pleuronectoidei</taxon>
        <taxon>Pleuronectidae</taxon>
        <taxon>Pleuronectes</taxon>
    </lineage>
</organism>
<gene>
    <name evidence="2" type="ORF">PLEPLA_LOCUS8725</name>
</gene>
<name>A0A9N7TY52_PLEPL</name>
<evidence type="ECO:0000313" key="2">
    <source>
        <dbReference type="EMBL" id="CAB1420848.1"/>
    </source>
</evidence>
<dbReference type="Proteomes" id="UP001153269">
    <property type="component" value="Unassembled WGS sequence"/>
</dbReference>